<gene>
    <name evidence="3" type="ORF">A3K87_32080</name>
</gene>
<feature type="chain" id="PRO_5041667520" evidence="2">
    <location>
        <begin position="20"/>
        <end position="130"/>
    </location>
</feature>
<accession>A0AA91DH71</accession>
<proteinExistence type="predicted"/>
<evidence type="ECO:0000256" key="1">
    <source>
        <dbReference type="SAM" id="MobiDB-lite"/>
    </source>
</evidence>
<evidence type="ECO:0000256" key="2">
    <source>
        <dbReference type="SAM" id="SignalP"/>
    </source>
</evidence>
<keyword evidence="2" id="KW-0732">Signal</keyword>
<name>A0AA91DH71_VARPD</name>
<feature type="signal peptide" evidence="2">
    <location>
        <begin position="1"/>
        <end position="19"/>
    </location>
</feature>
<dbReference type="EMBL" id="LVHG01000116">
    <property type="protein sequence ID" value="OAK53540.1"/>
    <property type="molecule type" value="Genomic_DNA"/>
</dbReference>
<feature type="region of interest" description="Disordered" evidence="1">
    <location>
        <begin position="64"/>
        <end position="83"/>
    </location>
</feature>
<organism evidence="3 4">
    <name type="scientific">Variovorax paradoxus</name>
    <dbReference type="NCBI Taxonomy" id="34073"/>
    <lineage>
        <taxon>Bacteria</taxon>
        <taxon>Pseudomonadati</taxon>
        <taxon>Pseudomonadota</taxon>
        <taxon>Betaproteobacteria</taxon>
        <taxon>Burkholderiales</taxon>
        <taxon>Comamonadaceae</taxon>
        <taxon>Variovorax</taxon>
    </lineage>
</organism>
<evidence type="ECO:0000313" key="4">
    <source>
        <dbReference type="Proteomes" id="UP000077852"/>
    </source>
</evidence>
<comment type="caution">
    <text evidence="3">The sequence shown here is derived from an EMBL/GenBank/DDBJ whole genome shotgun (WGS) entry which is preliminary data.</text>
</comment>
<dbReference type="Proteomes" id="UP000077852">
    <property type="component" value="Unassembled WGS sequence"/>
</dbReference>
<feature type="compositionally biased region" description="Basic and acidic residues" evidence="1">
    <location>
        <begin position="64"/>
        <end position="73"/>
    </location>
</feature>
<protein>
    <submittedName>
        <fullName evidence="3">Uncharacterized protein</fullName>
    </submittedName>
</protein>
<dbReference type="AlphaFoldDB" id="A0AA91DH71"/>
<reference evidence="3 4" key="1">
    <citation type="submission" date="2016-03" db="EMBL/GenBank/DDBJ databases">
        <title>Genome sequence of Variovorax paradoxus KB5.</title>
        <authorList>
            <person name="Jeong H."/>
            <person name="Hong C.E."/>
            <person name="Jo S.H."/>
            <person name="Park J.M."/>
        </authorList>
    </citation>
    <scope>NUCLEOTIDE SEQUENCE [LARGE SCALE GENOMIC DNA]</scope>
    <source>
        <strain evidence="3 4">KB5</strain>
    </source>
</reference>
<evidence type="ECO:0000313" key="3">
    <source>
        <dbReference type="EMBL" id="OAK53540.1"/>
    </source>
</evidence>
<sequence length="130" mass="13612">MALAAGALCIGMACGAAHAASQARVVSSTWLPGGKYALVYEFEGAEYMTVTADPPGAWISVAQPERDPKRDPEPVAQAPAPTVARAEAFPESASYVGGFFIDPLAAALRATGLGLLLNGDWQHGPRRFNR</sequence>